<sequence>MTRRKRRAVEEPDHFDACHDNTRKFIKAVIEDDTPRGPDSDFPTVVLSGFTWNMDVDAKIARALEIYNPLFLEVSLDLPAHEKLAIKNQYGIRTDFLRVVCGSAMAQERMVSELDHARFTWTTPYLEVRKMDDVGQGNDSGVSRQQPHDNEAQARVWIKLSEAIANARTHFGNDLDKFEALIAQPMNMGMQRVKVEDVQEANEDQENIGEDDEMGDSVTQGPKAVHIRKDRGEDKQNVTMDDEMAGMGVTFGRTDLTPWW</sequence>
<feature type="compositionally biased region" description="Acidic residues" evidence="1">
    <location>
        <begin position="202"/>
        <end position="215"/>
    </location>
</feature>
<gene>
    <name evidence="2" type="ORF">IFR04_007828</name>
</gene>
<reference evidence="2" key="1">
    <citation type="submission" date="2021-02" db="EMBL/GenBank/DDBJ databases">
        <title>Genome sequence Cadophora malorum strain M34.</title>
        <authorList>
            <person name="Stefanovic E."/>
            <person name="Vu D."/>
            <person name="Scully C."/>
            <person name="Dijksterhuis J."/>
            <person name="Roader J."/>
            <person name="Houbraken J."/>
        </authorList>
    </citation>
    <scope>NUCLEOTIDE SEQUENCE</scope>
    <source>
        <strain evidence="2">M34</strain>
    </source>
</reference>
<dbReference type="AlphaFoldDB" id="A0A8H7W8B6"/>
<dbReference type="EMBL" id="JAFJYH010000114">
    <property type="protein sequence ID" value="KAG4419052.1"/>
    <property type="molecule type" value="Genomic_DNA"/>
</dbReference>
<name>A0A8H7W8B6_9HELO</name>
<dbReference type="OrthoDB" id="3541274at2759"/>
<keyword evidence="3" id="KW-1185">Reference proteome</keyword>
<accession>A0A8H7W8B6</accession>
<organism evidence="2 3">
    <name type="scientific">Cadophora malorum</name>
    <dbReference type="NCBI Taxonomy" id="108018"/>
    <lineage>
        <taxon>Eukaryota</taxon>
        <taxon>Fungi</taxon>
        <taxon>Dikarya</taxon>
        <taxon>Ascomycota</taxon>
        <taxon>Pezizomycotina</taxon>
        <taxon>Leotiomycetes</taxon>
        <taxon>Helotiales</taxon>
        <taxon>Ploettnerulaceae</taxon>
        <taxon>Cadophora</taxon>
    </lineage>
</organism>
<evidence type="ECO:0000313" key="2">
    <source>
        <dbReference type="EMBL" id="KAG4419052.1"/>
    </source>
</evidence>
<feature type="region of interest" description="Disordered" evidence="1">
    <location>
        <begin position="202"/>
        <end position="240"/>
    </location>
</feature>
<protein>
    <submittedName>
        <fullName evidence="2">Uncharacterized protein</fullName>
    </submittedName>
</protein>
<comment type="caution">
    <text evidence="2">The sequence shown here is derived from an EMBL/GenBank/DDBJ whole genome shotgun (WGS) entry which is preliminary data.</text>
</comment>
<evidence type="ECO:0000313" key="3">
    <source>
        <dbReference type="Proteomes" id="UP000664132"/>
    </source>
</evidence>
<dbReference type="Proteomes" id="UP000664132">
    <property type="component" value="Unassembled WGS sequence"/>
</dbReference>
<proteinExistence type="predicted"/>
<evidence type="ECO:0000256" key="1">
    <source>
        <dbReference type="SAM" id="MobiDB-lite"/>
    </source>
</evidence>